<feature type="domain" description="C3H1-type" evidence="6">
    <location>
        <begin position="1"/>
        <end position="25"/>
    </location>
</feature>
<evidence type="ECO:0000256" key="5">
    <source>
        <dbReference type="SAM" id="MobiDB-lite"/>
    </source>
</evidence>
<evidence type="ECO:0000256" key="2">
    <source>
        <dbReference type="ARBA" id="ARBA00022771"/>
    </source>
</evidence>
<feature type="region of interest" description="Disordered" evidence="5">
    <location>
        <begin position="402"/>
        <end position="520"/>
    </location>
</feature>
<proteinExistence type="predicted"/>
<dbReference type="PROSITE" id="PS50103">
    <property type="entry name" value="ZF_C3H1"/>
    <property type="match status" value="1"/>
</dbReference>
<sequence length="622" mass="63922">MAICKFFVQGFCRNGSACRFEHPGKQTQSQPAGNRFNALSGSSSQAMGNRQGELPYNLNPETIRHDLSEDVPTWILSAYGPGKLAPAQLFGGYPREQSFEEVRMHYLQGVAAGNEQGALAEIEALYQNAKQQINHTLHNMDSAIQFIVDAGTKHPNRNDICQQSTPTGGTTGEFSRDKLAPGGAFGSTANAFQATPVMPTVASNPFGAPAATPSPFGQPAALGQKPNPFGAPAFSQPATTPAFGQPAAMGGTNAFGQPAQPSAGFGQPSTIGAKPNPFGAPAFGQPAQPAGPAFGQPSQPTTTAAFGQPSQPANAFGQPAALGQKPNPFGAPANAPSPFGAPAAPAQPAANPFGQPAQPAQAPSGFGQPAANPFGQPATTGGFSQPAPAVTNAFGQLQPQASAFQNGAPPTASAAPNLFGQPATNNAFGSAPTKPAANPFGQPAAAPANPFGQPSAPQPAAAPANLFGQPAQPAAAAANPFGQPSQPAAAPFGNAAAPRPSGGPNPYGPNATRQHPDIMSYAGKEPDGRLHMFKGKPVSYVMLGASKDAKELPVVRSFDGTATRIWFPDGPPNYSAETEAEDQAYADPEVLRKWKVFVDTGRFEGGMMPEVPPKREFCAWDF</sequence>
<dbReference type="GO" id="GO:0008270">
    <property type="term" value="F:zinc ion binding"/>
    <property type="evidence" value="ECO:0007669"/>
    <property type="project" value="UniProtKB-KW"/>
</dbReference>
<dbReference type="Pfam" id="PF18044">
    <property type="entry name" value="zf-CCCH_4"/>
    <property type="match status" value="1"/>
</dbReference>
<keyword evidence="2 4" id="KW-0863">Zinc-finger</keyword>
<evidence type="ECO:0000256" key="3">
    <source>
        <dbReference type="ARBA" id="ARBA00022833"/>
    </source>
</evidence>
<feature type="region of interest" description="Disordered" evidence="5">
    <location>
        <begin position="209"/>
        <end position="390"/>
    </location>
</feature>
<feature type="compositionally biased region" description="Low complexity" evidence="5">
    <location>
        <begin position="453"/>
        <end position="478"/>
    </location>
</feature>
<evidence type="ECO:0000256" key="1">
    <source>
        <dbReference type="ARBA" id="ARBA00022723"/>
    </source>
</evidence>
<keyword evidence="8" id="KW-1185">Reference proteome</keyword>
<feature type="compositionally biased region" description="Polar residues" evidence="5">
    <location>
        <begin position="159"/>
        <end position="168"/>
    </location>
</feature>
<dbReference type="PANTHER" id="PTHR21099">
    <property type="entry name" value="RAD201"/>
    <property type="match status" value="1"/>
</dbReference>
<dbReference type="Gene3D" id="4.10.1000.10">
    <property type="entry name" value="Zinc finger, CCCH-type"/>
    <property type="match status" value="1"/>
</dbReference>
<keyword evidence="3 4" id="KW-0862">Zinc</keyword>
<feature type="compositionally biased region" description="Low complexity" evidence="5">
    <location>
        <begin position="277"/>
        <end position="300"/>
    </location>
</feature>
<reference evidence="7" key="2">
    <citation type="submission" date="2023-06" db="EMBL/GenBank/DDBJ databases">
        <authorList>
            <consortium name="Lawrence Berkeley National Laboratory"/>
            <person name="Haridas S."/>
            <person name="Hensen N."/>
            <person name="Bonometti L."/>
            <person name="Westerberg I."/>
            <person name="Brannstrom I.O."/>
            <person name="Guillou S."/>
            <person name="Cros-Aarteil S."/>
            <person name="Calhoun S."/>
            <person name="Kuo A."/>
            <person name="Mondo S."/>
            <person name="Pangilinan J."/>
            <person name="Riley R."/>
            <person name="Labutti K."/>
            <person name="Andreopoulos B."/>
            <person name="Lipzen A."/>
            <person name="Chen C."/>
            <person name="Yanf M."/>
            <person name="Daum C."/>
            <person name="Ng V."/>
            <person name="Clum A."/>
            <person name="Steindorff A."/>
            <person name="Ohm R."/>
            <person name="Martin F."/>
            <person name="Silar P."/>
            <person name="Natvig D."/>
            <person name="Lalanne C."/>
            <person name="Gautier V."/>
            <person name="Ament-Velasquez S.L."/>
            <person name="Kruys A."/>
            <person name="Hutchinson M.I."/>
            <person name="Powell A.J."/>
            <person name="Barry K."/>
            <person name="Miller A.N."/>
            <person name="Grigoriev I.V."/>
            <person name="Debuchy R."/>
            <person name="Gladieux P."/>
            <person name="Thoren M.H."/>
            <person name="Johannesson H."/>
        </authorList>
    </citation>
    <scope>NUCLEOTIDE SEQUENCE</scope>
    <source>
        <strain evidence="7">CBS 955.72</strain>
    </source>
</reference>
<feature type="compositionally biased region" description="Polar residues" evidence="5">
    <location>
        <begin position="301"/>
        <end position="313"/>
    </location>
</feature>
<comment type="caution">
    <text evidence="7">The sequence shown here is derived from an EMBL/GenBank/DDBJ whole genome shotgun (WGS) entry which is preliminary data.</text>
</comment>
<dbReference type="InterPro" id="IPR036855">
    <property type="entry name" value="Znf_CCCH_sf"/>
</dbReference>
<evidence type="ECO:0000259" key="6">
    <source>
        <dbReference type="PROSITE" id="PS50103"/>
    </source>
</evidence>
<keyword evidence="1 4" id="KW-0479">Metal-binding</keyword>
<dbReference type="CDD" id="cd23954">
    <property type="entry name" value="AMO1_CTD"/>
    <property type="match status" value="1"/>
</dbReference>
<organism evidence="7 8">
    <name type="scientific">Lasiosphaeria hispida</name>
    <dbReference type="NCBI Taxonomy" id="260671"/>
    <lineage>
        <taxon>Eukaryota</taxon>
        <taxon>Fungi</taxon>
        <taxon>Dikarya</taxon>
        <taxon>Ascomycota</taxon>
        <taxon>Pezizomycotina</taxon>
        <taxon>Sordariomycetes</taxon>
        <taxon>Sordariomycetidae</taxon>
        <taxon>Sordariales</taxon>
        <taxon>Lasiosphaeriaceae</taxon>
        <taxon>Lasiosphaeria</taxon>
    </lineage>
</organism>
<dbReference type="Proteomes" id="UP001275084">
    <property type="component" value="Unassembled WGS sequence"/>
</dbReference>
<dbReference type="GO" id="GO:0005634">
    <property type="term" value="C:nucleus"/>
    <property type="evidence" value="ECO:0007669"/>
    <property type="project" value="TreeGrafter"/>
</dbReference>
<evidence type="ECO:0000313" key="8">
    <source>
        <dbReference type="Proteomes" id="UP001275084"/>
    </source>
</evidence>
<name>A0AAJ0MC31_9PEZI</name>
<dbReference type="AlphaFoldDB" id="A0AAJ0MC31"/>
<dbReference type="InterPro" id="IPR041367">
    <property type="entry name" value="Znf-CCCH_4"/>
</dbReference>
<dbReference type="SUPFAM" id="SSF90229">
    <property type="entry name" value="CCCH zinc finger"/>
    <property type="match status" value="1"/>
</dbReference>
<accession>A0AAJ0MC31</accession>
<dbReference type="PANTHER" id="PTHR21099:SF2">
    <property type="entry name" value="SI:CH211-113E8.11"/>
    <property type="match status" value="1"/>
</dbReference>
<feature type="zinc finger region" description="C3H1-type" evidence="4">
    <location>
        <begin position="1"/>
        <end position="25"/>
    </location>
</feature>
<reference evidence="7" key="1">
    <citation type="journal article" date="2023" name="Mol. Phylogenet. Evol.">
        <title>Genome-scale phylogeny and comparative genomics of the fungal order Sordariales.</title>
        <authorList>
            <person name="Hensen N."/>
            <person name="Bonometti L."/>
            <person name="Westerberg I."/>
            <person name="Brannstrom I.O."/>
            <person name="Guillou S."/>
            <person name="Cros-Aarteil S."/>
            <person name="Calhoun S."/>
            <person name="Haridas S."/>
            <person name="Kuo A."/>
            <person name="Mondo S."/>
            <person name="Pangilinan J."/>
            <person name="Riley R."/>
            <person name="LaButti K."/>
            <person name="Andreopoulos B."/>
            <person name="Lipzen A."/>
            <person name="Chen C."/>
            <person name="Yan M."/>
            <person name="Daum C."/>
            <person name="Ng V."/>
            <person name="Clum A."/>
            <person name="Steindorff A."/>
            <person name="Ohm R.A."/>
            <person name="Martin F."/>
            <person name="Silar P."/>
            <person name="Natvig D.O."/>
            <person name="Lalanne C."/>
            <person name="Gautier V."/>
            <person name="Ament-Velasquez S.L."/>
            <person name="Kruys A."/>
            <person name="Hutchinson M.I."/>
            <person name="Powell A.J."/>
            <person name="Barry K."/>
            <person name="Miller A.N."/>
            <person name="Grigoriev I.V."/>
            <person name="Debuchy R."/>
            <person name="Gladieux P."/>
            <person name="Hiltunen Thoren M."/>
            <person name="Johannesson H."/>
        </authorList>
    </citation>
    <scope>NUCLEOTIDE SEQUENCE</scope>
    <source>
        <strain evidence="7">CBS 955.72</strain>
    </source>
</reference>
<evidence type="ECO:0000313" key="7">
    <source>
        <dbReference type="EMBL" id="KAK3348760.1"/>
    </source>
</evidence>
<feature type="region of interest" description="Disordered" evidence="5">
    <location>
        <begin position="157"/>
        <end position="187"/>
    </location>
</feature>
<feature type="compositionally biased region" description="Low complexity" evidence="5">
    <location>
        <begin position="487"/>
        <end position="500"/>
    </location>
</feature>
<feature type="compositionally biased region" description="Low complexity" evidence="5">
    <location>
        <begin position="326"/>
        <end position="371"/>
    </location>
</feature>
<evidence type="ECO:0000256" key="4">
    <source>
        <dbReference type="PROSITE-ProRule" id="PRU00723"/>
    </source>
</evidence>
<protein>
    <recommendedName>
        <fullName evidence="6">C3H1-type domain-containing protein</fullName>
    </recommendedName>
</protein>
<dbReference type="InterPro" id="IPR000571">
    <property type="entry name" value="Znf_CCCH"/>
</dbReference>
<gene>
    <name evidence="7" type="ORF">B0T25DRAFT_546461</name>
</gene>
<dbReference type="EMBL" id="JAUIQD010000005">
    <property type="protein sequence ID" value="KAK3348760.1"/>
    <property type="molecule type" value="Genomic_DNA"/>
</dbReference>